<dbReference type="EMBL" id="GBRH01272697">
    <property type="protein sequence ID" value="JAD25198.1"/>
    <property type="molecule type" value="Transcribed_RNA"/>
</dbReference>
<organism evidence="1">
    <name type="scientific">Arundo donax</name>
    <name type="common">Giant reed</name>
    <name type="synonym">Donax arundinaceus</name>
    <dbReference type="NCBI Taxonomy" id="35708"/>
    <lineage>
        <taxon>Eukaryota</taxon>
        <taxon>Viridiplantae</taxon>
        <taxon>Streptophyta</taxon>
        <taxon>Embryophyta</taxon>
        <taxon>Tracheophyta</taxon>
        <taxon>Spermatophyta</taxon>
        <taxon>Magnoliopsida</taxon>
        <taxon>Liliopsida</taxon>
        <taxon>Poales</taxon>
        <taxon>Poaceae</taxon>
        <taxon>PACMAD clade</taxon>
        <taxon>Arundinoideae</taxon>
        <taxon>Arundineae</taxon>
        <taxon>Arundo</taxon>
    </lineage>
</organism>
<reference evidence="1" key="1">
    <citation type="submission" date="2014-09" db="EMBL/GenBank/DDBJ databases">
        <authorList>
            <person name="Magalhaes I.L.F."/>
            <person name="Oliveira U."/>
            <person name="Santos F.R."/>
            <person name="Vidigal T.H.D.A."/>
            <person name="Brescovit A.D."/>
            <person name="Santos A.J."/>
        </authorList>
    </citation>
    <scope>NUCLEOTIDE SEQUENCE</scope>
    <source>
        <tissue evidence="1">Shoot tissue taken approximately 20 cm above the soil surface</tissue>
    </source>
</reference>
<proteinExistence type="predicted"/>
<accession>A0A0A8YI93</accession>
<sequence length="48" mass="5488">MLVAVHHLQRVYEPLRSPRLSQPLSILRSGFLWSLRSVLLVSCGDVRT</sequence>
<protein>
    <submittedName>
        <fullName evidence="1">Uncharacterized protein</fullName>
    </submittedName>
</protein>
<dbReference type="AlphaFoldDB" id="A0A0A8YI93"/>
<reference evidence="1" key="2">
    <citation type="journal article" date="2015" name="Data Brief">
        <title>Shoot transcriptome of the giant reed, Arundo donax.</title>
        <authorList>
            <person name="Barrero R.A."/>
            <person name="Guerrero F.D."/>
            <person name="Moolhuijzen P."/>
            <person name="Goolsby J.A."/>
            <person name="Tidwell J."/>
            <person name="Bellgard S.E."/>
            <person name="Bellgard M.I."/>
        </authorList>
    </citation>
    <scope>NUCLEOTIDE SEQUENCE</scope>
    <source>
        <tissue evidence="1">Shoot tissue taken approximately 20 cm above the soil surface</tissue>
    </source>
</reference>
<evidence type="ECO:0000313" key="1">
    <source>
        <dbReference type="EMBL" id="JAD25198.1"/>
    </source>
</evidence>
<name>A0A0A8YI93_ARUDO</name>